<protein>
    <submittedName>
        <fullName evidence="1">Uncharacterized protein</fullName>
    </submittedName>
</protein>
<dbReference type="RefSeq" id="WP_212563381.1">
    <property type="nucleotide sequence ID" value="NZ_SPSG02000070.1"/>
</dbReference>
<reference evidence="1" key="1">
    <citation type="submission" date="2019-03" db="EMBL/GenBank/DDBJ databases">
        <title>Serratia marcescens strain N2 draft genome.</title>
        <authorList>
            <person name="Yassin A."/>
            <person name="El-Kenawy N."/>
            <person name="Youssef N.H."/>
        </authorList>
    </citation>
    <scope>NUCLEOTIDE SEQUENCE [LARGE SCALE GENOMIC DNA]</scope>
    <source>
        <strain evidence="1">N2</strain>
    </source>
</reference>
<evidence type="ECO:0000313" key="1">
    <source>
        <dbReference type="EMBL" id="TFU60637.1"/>
    </source>
</evidence>
<comment type="caution">
    <text evidence="1">The sequence shown here is derived from an EMBL/GenBank/DDBJ whole genome shotgun (WGS) entry which is preliminary data.</text>
</comment>
<proteinExistence type="predicted"/>
<gene>
    <name evidence="1" type="ORF">E0L31_25055</name>
</gene>
<dbReference type="AlphaFoldDB" id="A0A9X8VDG9"/>
<organism evidence="1">
    <name type="scientific">Serratia marcescens</name>
    <dbReference type="NCBI Taxonomy" id="615"/>
    <lineage>
        <taxon>Bacteria</taxon>
        <taxon>Pseudomonadati</taxon>
        <taxon>Pseudomonadota</taxon>
        <taxon>Gammaproteobacteria</taxon>
        <taxon>Enterobacterales</taxon>
        <taxon>Yersiniaceae</taxon>
        <taxon>Serratia</taxon>
    </lineage>
</organism>
<accession>A0A9X8VDG9</accession>
<name>A0A9X8VDG9_SERMA</name>
<dbReference type="EMBL" id="SPSG01003436">
    <property type="protein sequence ID" value="TFU60637.1"/>
    <property type="molecule type" value="Genomic_DNA"/>
</dbReference>
<sequence>MSDLDKALDALTDDERAIIDSYASEYLSGIKDSVFRKAWMDLRLTDDSKQRRFIDADEFAECLHQYQTDTAYRFAMHRRTSEIELATEHKTHMDFTNRFREVA</sequence>